<sequence length="448" mass="51151">MDSLADELLDMIIAELIGSGHTLTKLCTVSRRLRRLAEPHLYTALRIEPHRRILRKLMKTLQARPDLVRSVTKLDILFEYPVISNHDLFRYPPDLRIPTQLFDLVETLTHLKALDCRHQLFEDLVPLLDVPSSNKFEHLTNLRMGLHFKDAAIIEPVVRLPALECLDIDILWIPIDKEPYMSDREDAQPFVNTRIRQLAIRFPVSLYPLPIAQLSSAFAESMVAIETLHVYHPPGCGAEAFQHVLNEFKEHLAGPLRKLKLCYPRKISPWGEDRDDSTAGNREIMLDALLSSKVEHIQTDLSIFAPEHYTLWNAISLHKLEFPSTLRHLNLRYIERNADELQPCAWDYRCIAQTIRIRFPDLECITLNMWTEHCYSDLVEDLGNELGSMGITYNVQQSPYWDAIADPGTTGTGIFDTSDTGEGSDGDNRFGGREGGGIASGRVPPWRR</sequence>
<organism evidence="2 3">
    <name type="scientific">Massariosphaeria phaeospora</name>
    <dbReference type="NCBI Taxonomy" id="100035"/>
    <lineage>
        <taxon>Eukaryota</taxon>
        <taxon>Fungi</taxon>
        <taxon>Dikarya</taxon>
        <taxon>Ascomycota</taxon>
        <taxon>Pezizomycotina</taxon>
        <taxon>Dothideomycetes</taxon>
        <taxon>Pleosporomycetidae</taxon>
        <taxon>Pleosporales</taxon>
        <taxon>Pleosporales incertae sedis</taxon>
        <taxon>Massariosphaeria</taxon>
    </lineage>
</organism>
<name>A0A7C8MQZ1_9PLEO</name>
<comment type="caution">
    <text evidence="2">The sequence shown here is derived from an EMBL/GenBank/DDBJ whole genome shotgun (WGS) entry which is preliminary data.</text>
</comment>
<reference evidence="2 3" key="1">
    <citation type="submission" date="2020-01" db="EMBL/GenBank/DDBJ databases">
        <authorList>
            <consortium name="DOE Joint Genome Institute"/>
            <person name="Haridas S."/>
            <person name="Albert R."/>
            <person name="Binder M."/>
            <person name="Bloem J."/>
            <person name="Labutti K."/>
            <person name="Salamov A."/>
            <person name="Andreopoulos B."/>
            <person name="Baker S.E."/>
            <person name="Barry K."/>
            <person name="Bills G."/>
            <person name="Bluhm B.H."/>
            <person name="Cannon C."/>
            <person name="Castanera R."/>
            <person name="Culley D.E."/>
            <person name="Daum C."/>
            <person name="Ezra D."/>
            <person name="Gonzalez J.B."/>
            <person name="Henrissat B."/>
            <person name="Kuo A."/>
            <person name="Liang C."/>
            <person name="Lipzen A."/>
            <person name="Lutzoni F."/>
            <person name="Magnuson J."/>
            <person name="Mondo S."/>
            <person name="Nolan M."/>
            <person name="Ohm R."/>
            <person name="Pangilinan J."/>
            <person name="Park H.-J.H."/>
            <person name="Ramirez L."/>
            <person name="Alfaro M."/>
            <person name="Sun H."/>
            <person name="Tritt A."/>
            <person name="Yoshinaga Y."/>
            <person name="Zwiers L.-H.L."/>
            <person name="Turgeon B.G."/>
            <person name="Goodwin S.B."/>
            <person name="Spatafora J.W."/>
            <person name="Crous P.W."/>
            <person name="Grigoriev I.V."/>
        </authorList>
    </citation>
    <scope>NUCLEOTIDE SEQUENCE [LARGE SCALE GENOMIC DNA]</scope>
    <source>
        <strain evidence="2 3">CBS 611.86</strain>
    </source>
</reference>
<protein>
    <recommendedName>
        <fullName evidence="4">F-box domain-containing protein</fullName>
    </recommendedName>
</protein>
<proteinExistence type="predicted"/>
<dbReference type="Proteomes" id="UP000481861">
    <property type="component" value="Unassembled WGS sequence"/>
</dbReference>
<feature type="region of interest" description="Disordered" evidence="1">
    <location>
        <begin position="411"/>
        <end position="448"/>
    </location>
</feature>
<evidence type="ECO:0008006" key="4">
    <source>
        <dbReference type="Google" id="ProtNLM"/>
    </source>
</evidence>
<dbReference type="EMBL" id="JAADJZ010000008">
    <property type="protein sequence ID" value="KAF2872845.1"/>
    <property type="molecule type" value="Genomic_DNA"/>
</dbReference>
<evidence type="ECO:0000313" key="2">
    <source>
        <dbReference type="EMBL" id="KAF2872845.1"/>
    </source>
</evidence>
<keyword evidence="3" id="KW-1185">Reference proteome</keyword>
<gene>
    <name evidence="2" type="ORF">BDV95DRAFT_568164</name>
</gene>
<accession>A0A7C8MQZ1</accession>
<evidence type="ECO:0000313" key="3">
    <source>
        <dbReference type="Proteomes" id="UP000481861"/>
    </source>
</evidence>
<evidence type="ECO:0000256" key="1">
    <source>
        <dbReference type="SAM" id="MobiDB-lite"/>
    </source>
</evidence>
<dbReference type="AlphaFoldDB" id="A0A7C8MQZ1"/>